<gene>
    <name evidence="12" type="primary">LOC113393355</name>
</gene>
<dbReference type="PANTHER" id="PTHR11157:SF116">
    <property type="entry name" value="ELONGATION OF VERY LONG CHAIN FATTY ACIDS PROTEIN-RELATED"/>
    <property type="match status" value="1"/>
</dbReference>
<keyword evidence="2 10" id="KW-0444">Lipid biosynthesis</keyword>
<evidence type="ECO:0000256" key="4">
    <source>
        <dbReference type="ARBA" id="ARBA00022692"/>
    </source>
</evidence>
<comment type="catalytic activity">
    <reaction evidence="10">
        <text>a very-long-chain acyl-CoA + malonyl-CoA + H(+) = a very-long-chain 3-oxoacyl-CoA + CO2 + CoA</text>
        <dbReference type="Rhea" id="RHEA:32727"/>
        <dbReference type="ChEBI" id="CHEBI:15378"/>
        <dbReference type="ChEBI" id="CHEBI:16526"/>
        <dbReference type="ChEBI" id="CHEBI:57287"/>
        <dbReference type="ChEBI" id="CHEBI:57384"/>
        <dbReference type="ChEBI" id="CHEBI:90725"/>
        <dbReference type="ChEBI" id="CHEBI:90736"/>
        <dbReference type="EC" id="2.3.1.199"/>
    </reaction>
</comment>
<keyword evidence="5 10" id="KW-0276">Fatty acid metabolism</keyword>
<dbReference type="GO" id="GO:0034625">
    <property type="term" value="P:fatty acid elongation, monounsaturated fatty acid"/>
    <property type="evidence" value="ECO:0007669"/>
    <property type="project" value="TreeGrafter"/>
</dbReference>
<evidence type="ECO:0000256" key="6">
    <source>
        <dbReference type="ARBA" id="ARBA00022989"/>
    </source>
</evidence>
<dbReference type="AlphaFoldDB" id="A0A8B8HQZ0"/>
<dbReference type="OrthoDB" id="434092at2759"/>
<accession>A0A8B8HQZ0</accession>
<evidence type="ECO:0000256" key="3">
    <source>
        <dbReference type="ARBA" id="ARBA00022679"/>
    </source>
</evidence>
<dbReference type="GO" id="GO:0009922">
    <property type="term" value="F:fatty acid elongase activity"/>
    <property type="evidence" value="ECO:0007669"/>
    <property type="project" value="UniProtKB-EC"/>
</dbReference>
<evidence type="ECO:0000256" key="10">
    <source>
        <dbReference type="RuleBase" id="RU361115"/>
    </source>
</evidence>
<dbReference type="OMA" id="NGMKKDH"/>
<dbReference type="EC" id="2.3.1.199" evidence="10"/>
<keyword evidence="4 10" id="KW-0812">Transmembrane</keyword>
<dbReference type="Proteomes" id="UP001652626">
    <property type="component" value="Chromosome 6"/>
</dbReference>
<protein>
    <recommendedName>
        <fullName evidence="10">Elongation of very long chain fatty acids protein</fullName>
        <ecNumber evidence="10">2.3.1.199</ecNumber>
    </recommendedName>
    <alternativeName>
        <fullName evidence="10">Very-long-chain 3-oxoacyl-CoA synthase</fullName>
    </alternativeName>
</protein>
<evidence type="ECO:0000256" key="1">
    <source>
        <dbReference type="ARBA" id="ARBA00004141"/>
    </source>
</evidence>
<keyword evidence="3 10" id="KW-0808">Transferase</keyword>
<evidence type="ECO:0000313" key="12">
    <source>
        <dbReference type="RefSeq" id="XP_026485986.2"/>
    </source>
</evidence>
<feature type="transmembrane region" description="Helical" evidence="10">
    <location>
        <begin position="27"/>
        <end position="48"/>
    </location>
</feature>
<comment type="caution">
    <text evidence="10">Lacks conserved residue(s) required for the propagation of feature annotation.</text>
</comment>
<feature type="transmembrane region" description="Helical" evidence="10">
    <location>
        <begin position="169"/>
        <end position="188"/>
    </location>
</feature>
<feature type="transmembrane region" description="Helical" evidence="10">
    <location>
        <begin position="232"/>
        <end position="254"/>
    </location>
</feature>
<keyword evidence="6 10" id="KW-1133">Transmembrane helix</keyword>
<comment type="subcellular location">
    <subcellularLocation>
        <location evidence="1">Membrane</location>
        <topology evidence="1">Multi-pass membrane protein</topology>
    </subcellularLocation>
</comment>
<name>A0A8B8HQZ0_VANTA</name>
<feature type="transmembrane region" description="Helical" evidence="10">
    <location>
        <begin position="69"/>
        <end position="91"/>
    </location>
</feature>
<evidence type="ECO:0000256" key="2">
    <source>
        <dbReference type="ARBA" id="ARBA00022516"/>
    </source>
</evidence>
<dbReference type="Pfam" id="PF01151">
    <property type="entry name" value="ELO"/>
    <property type="match status" value="1"/>
</dbReference>
<dbReference type="GeneID" id="113393355"/>
<dbReference type="GO" id="GO:0042761">
    <property type="term" value="P:very long-chain fatty acid biosynthetic process"/>
    <property type="evidence" value="ECO:0007669"/>
    <property type="project" value="TreeGrafter"/>
</dbReference>
<dbReference type="GO" id="GO:0019367">
    <property type="term" value="P:fatty acid elongation, saturated fatty acid"/>
    <property type="evidence" value="ECO:0007669"/>
    <property type="project" value="TreeGrafter"/>
</dbReference>
<dbReference type="InterPro" id="IPR002076">
    <property type="entry name" value="ELO_fam"/>
</dbReference>
<keyword evidence="7 10" id="KW-0443">Lipid metabolism</keyword>
<evidence type="ECO:0000256" key="5">
    <source>
        <dbReference type="ARBA" id="ARBA00022832"/>
    </source>
</evidence>
<sequence>MEFAIQNIVKYYNFYCDEQTSPITRDWFLVGKPFQVICLLGFYFYFCTHLGPRFMKHRNPYDVTIFMKLYNIAQILLSIYMISQGTTYILFYNFNMNCQGLETDEDTARWMAREVWTYYMIKISELLDTVLFVLRKSNRQITPLHLHHHMLMTVSAWFATTYVPGGQGILIGYVNAFVHMIMYTYYFIAGCGDKYKKYLWWKKHVTELQLAQFVFLELHSINSLFYECQYNLIYKLLTIFYATFFIKSFGSFYYNNYIKKVK</sequence>
<evidence type="ECO:0000256" key="8">
    <source>
        <dbReference type="ARBA" id="ARBA00023136"/>
    </source>
</evidence>
<keyword evidence="11" id="KW-1185">Reference proteome</keyword>
<evidence type="ECO:0000256" key="9">
    <source>
        <dbReference type="ARBA" id="ARBA00023160"/>
    </source>
</evidence>
<proteinExistence type="inferred from homology"/>
<evidence type="ECO:0000256" key="7">
    <source>
        <dbReference type="ARBA" id="ARBA00023098"/>
    </source>
</evidence>
<keyword evidence="8 10" id="KW-0472">Membrane</keyword>
<organism evidence="11 12">
    <name type="scientific">Vanessa tameamea</name>
    <name type="common">Kamehameha butterfly</name>
    <dbReference type="NCBI Taxonomy" id="334116"/>
    <lineage>
        <taxon>Eukaryota</taxon>
        <taxon>Metazoa</taxon>
        <taxon>Ecdysozoa</taxon>
        <taxon>Arthropoda</taxon>
        <taxon>Hexapoda</taxon>
        <taxon>Insecta</taxon>
        <taxon>Pterygota</taxon>
        <taxon>Neoptera</taxon>
        <taxon>Endopterygota</taxon>
        <taxon>Lepidoptera</taxon>
        <taxon>Glossata</taxon>
        <taxon>Ditrysia</taxon>
        <taxon>Papilionoidea</taxon>
        <taxon>Nymphalidae</taxon>
        <taxon>Nymphalinae</taxon>
        <taxon>Vanessa</taxon>
    </lineage>
</organism>
<comment type="similarity">
    <text evidence="10">Belongs to the ELO family.</text>
</comment>
<dbReference type="GO" id="GO:0030148">
    <property type="term" value="P:sphingolipid biosynthetic process"/>
    <property type="evidence" value="ECO:0007669"/>
    <property type="project" value="TreeGrafter"/>
</dbReference>
<dbReference type="PANTHER" id="PTHR11157">
    <property type="entry name" value="FATTY ACID ACYL TRANSFERASE-RELATED"/>
    <property type="match status" value="1"/>
</dbReference>
<dbReference type="RefSeq" id="XP_026485986.2">
    <property type="nucleotide sequence ID" value="XM_026630201.2"/>
</dbReference>
<keyword evidence="9 10" id="KW-0275">Fatty acid biosynthesis</keyword>
<reference evidence="12" key="1">
    <citation type="submission" date="2025-08" db="UniProtKB">
        <authorList>
            <consortium name="RefSeq"/>
        </authorList>
    </citation>
    <scope>IDENTIFICATION</scope>
    <source>
        <tissue evidence="12">Whole body</tissue>
    </source>
</reference>
<evidence type="ECO:0000313" key="11">
    <source>
        <dbReference type="Proteomes" id="UP001652626"/>
    </source>
</evidence>
<dbReference type="GO" id="GO:0034626">
    <property type="term" value="P:fatty acid elongation, polyunsaturated fatty acid"/>
    <property type="evidence" value="ECO:0007669"/>
    <property type="project" value="TreeGrafter"/>
</dbReference>
<dbReference type="GO" id="GO:0005789">
    <property type="term" value="C:endoplasmic reticulum membrane"/>
    <property type="evidence" value="ECO:0007669"/>
    <property type="project" value="TreeGrafter"/>
</dbReference>